<feature type="region of interest" description="Disordered" evidence="1">
    <location>
        <begin position="57"/>
        <end position="94"/>
    </location>
</feature>
<name>A0A6J4LX82_9ACTN</name>
<evidence type="ECO:0000313" key="2">
    <source>
        <dbReference type="EMBL" id="CAA9343857.1"/>
    </source>
</evidence>
<reference evidence="2" key="1">
    <citation type="submission" date="2020-02" db="EMBL/GenBank/DDBJ databases">
        <authorList>
            <person name="Meier V. D."/>
        </authorList>
    </citation>
    <scope>NUCLEOTIDE SEQUENCE</scope>
    <source>
        <strain evidence="2">AVDCRST_MAG07</strain>
    </source>
</reference>
<feature type="region of interest" description="Disordered" evidence="1">
    <location>
        <begin position="1"/>
        <end position="29"/>
    </location>
</feature>
<feature type="compositionally biased region" description="Basic residues" evidence="1">
    <location>
        <begin position="1"/>
        <end position="16"/>
    </location>
</feature>
<dbReference type="AlphaFoldDB" id="A0A6J4LX82"/>
<evidence type="ECO:0000256" key="1">
    <source>
        <dbReference type="SAM" id="MobiDB-lite"/>
    </source>
</evidence>
<dbReference type="EMBL" id="CADCUB010000121">
    <property type="protein sequence ID" value="CAA9343857.1"/>
    <property type="molecule type" value="Genomic_DNA"/>
</dbReference>
<proteinExistence type="predicted"/>
<protein>
    <submittedName>
        <fullName evidence="2">Uncharacterized protein</fullName>
    </submittedName>
</protein>
<gene>
    <name evidence="2" type="ORF">AVDCRST_MAG07-2563</name>
</gene>
<feature type="non-terminal residue" evidence="2">
    <location>
        <position position="1"/>
    </location>
</feature>
<feature type="non-terminal residue" evidence="2">
    <location>
        <position position="109"/>
    </location>
</feature>
<sequence length="109" mass="11615">ARSHHLAGRGGLRRRGSAAQPVRPARPGGHLALGRVERRLATGVAAPHGRAVPVPRRRARRQLHRRQRAGRRAARERRGRPARGVAGAAHRSGRAVLGAAPCGAARGRL</sequence>
<organism evidence="2">
    <name type="scientific">uncultured Frankineae bacterium</name>
    <dbReference type="NCBI Taxonomy" id="437475"/>
    <lineage>
        <taxon>Bacteria</taxon>
        <taxon>Bacillati</taxon>
        <taxon>Actinomycetota</taxon>
        <taxon>Actinomycetes</taxon>
        <taxon>Frankiales</taxon>
        <taxon>environmental samples</taxon>
    </lineage>
</organism>
<feature type="compositionally biased region" description="Basic residues" evidence="1">
    <location>
        <begin position="57"/>
        <end position="81"/>
    </location>
</feature>
<accession>A0A6J4LX82</accession>